<gene>
    <name evidence="5" type="ORF">SAMN04489859_101222</name>
</gene>
<proteinExistence type="inferred from homology"/>
<comment type="cofactor">
    <cofactor evidence="4">
        <name>Mg(2+)</name>
        <dbReference type="ChEBI" id="CHEBI:18420"/>
    </cofactor>
</comment>
<dbReference type="GO" id="GO:0005992">
    <property type="term" value="P:trehalose biosynthetic process"/>
    <property type="evidence" value="ECO:0007669"/>
    <property type="project" value="UniProtKB-UniPathway"/>
</dbReference>
<dbReference type="Gene3D" id="3.30.70.1020">
    <property type="entry name" value="Trehalose-6-phosphate phosphatase related protein, domain 2"/>
    <property type="match status" value="1"/>
</dbReference>
<dbReference type="EMBL" id="FODE01000012">
    <property type="protein sequence ID" value="SEN65477.1"/>
    <property type="molecule type" value="Genomic_DNA"/>
</dbReference>
<evidence type="ECO:0000256" key="3">
    <source>
        <dbReference type="ARBA" id="ARBA00022801"/>
    </source>
</evidence>
<dbReference type="InterPro" id="IPR006379">
    <property type="entry name" value="HAD-SF_hydro_IIB"/>
</dbReference>
<dbReference type="CDD" id="cd01627">
    <property type="entry name" value="HAD_TPP"/>
    <property type="match status" value="1"/>
</dbReference>
<dbReference type="Gene3D" id="3.40.50.1000">
    <property type="entry name" value="HAD superfamily/HAD-like"/>
    <property type="match status" value="1"/>
</dbReference>
<keyword evidence="4" id="KW-0479">Metal-binding</keyword>
<organism evidence="5 6">
    <name type="scientific">Paracoccus alcaliphilus</name>
    <dbReference type="NCBI Taxonomy" id="34002"/>
    <lineage>
        <taxon>Bacteria</taxon>
        <taxon>Pseudomonadati</taxon>
        <taxon>Pseudomonadota</taxon>
        <taxon>Alphaproteobacteria</taxon>
        <taxon>Rhodobacterales</taxon>
        <taxon>Paracoccaceae</taxon>
        <taxon>Paracoccus</taxon>
    </lineage>
</organism>
<keyword evidence="4" id="KW-0460">Magnesium</keyword>
<evidence type="ECO:0000313" key="6">
    <source>
        <dbReference type="Proteomes" id="UP000199054"/>
    </source>
</evidence>
<sequence>MLPPKIPADAALFLDFDGCLVEIAPTPDAISVPPALPGALARLYRRLDGAVALISGRSASELRGFLPDFPGIVAGSHGAELSLPGQPIRPIDDEGVDVGALQRRVAALAAEHPGLLVEAKPHGVALHYRAAPELGCWVTQTMQALAGDYPSLVLQPAKMAVELRPASAGKDRALALLMQHPPFAGRLAIYAGDDLTDEAAIAEAQDRGGIGIKVGPGDSVARHRLADPNAMLRWLEDAA</sequence>
<dbReference type="InterPro" id="IPR044651">
    <property type="entry name" value="OTSB-like"/>
</dbReference>
<evidence type="ECO:0000256" key="2">
    <source>
        <dbReference type="ARBA" id="ARBA00008770"/>
    </source>
</evidence>
<dbReference type="UniPathway" id="UPA00299"/>
<dbReference type="EC" id="3.1.3.12" evidence="4"/>
<evidence type="ECO:0000256" key="1">
    <source>
        <dbReference type="ARBA" id="ARBA00005199"/>
    </source>
</evidence>
<dbReference type="Proteomes" id="UP000199054">
    <property type="component" value="Unassembled WGS sequence"/>
</dbReference>
<dbReference type="InterPro" id="IPR036412">
    <property type="entry name" value="HAD-like_sf"/>
</dbReference>
<dbReference type="RefSeq" id="WP_170851801.1">
    <property type="nucleotide sequence ID" value="NZ_CP067124.1"/>
</dbReference>
<name>A0A1H8IBD6_9RHOB</name>
<keyword evidence="6" id="KW-1185">Reference proteome</keyword>
<dbReference type="NCBIfam" id="TIGR00685">
    <property type="entry name" value="T6PP"/>
    <property type="match status" value="1"/>
</dbReference>
<accession>A0A1H8IBD6</accession>
<dbReference type="Pfam" id="PF02358">
    <property type="entry name" value="Trehalose_PPase"/>
    <property type="match status" value="1"/>
</dbReference>
<comment type="pathway">
    <text evidence="1 4">Glycan biosynthesis; trehalose biosynthesis.</text>
</comment>
<keyword evidence="3 4" id="KW-0378">Hydrolase</keyword>
<dbReference type="PANTHER" id="PTHR43768:SF3">
    <property type="entry name" value="TREHALOSE 6-PHOSPHATE PHOSPHATASE"/>
    <property type="match status" value="1"/>
</dbReference>
<protein>
    <recommendedName>
        <fullName evidence="4">Trehalose 6-phosphate phosphatase</fullName>
        <ecNumber evidence="4">3.1.3.12</ecNumber>
    </recommendedName>
</protein>
<comment type="catalytic activity">
    <reaction evidence="4">
        <text>alpha,alpha-trehalose 6-phosphate + H2O = alpha,alpha-trehalose + phosphate</text>
        <dbReference type="Rhea" id="RHEA:23420"/>
        <dbReference type="ChEBI" id="CHEBI:15377"/>
        <dbReference type="ChEBI" id="CHEBI:16551"/>
        <dbReference type="ChEBI" id="CHEBI:43474"/>
        <dbReference type="ChEBI" id="CHEBI:58429"/>
        <dbReference type="EC" id="3.1.3.12"/>
    </reaction>
</comment>
<evidence type="ECO:0000256" key="4">
    <source>
        <dbReference type="RuleBase" id="RU361117"/>
    </source>
</evidence>
<dbReference type="AlphaFoldDB" id="A0A1H8IBD6"/>
<dbReference type="SUPFAM" id="SSF56784">
    <property type="entry name" value="HAD-like"/>
    <property type="match status" value="1"/>
</dbReference>
<dbReference type="PANTHER" id="PTHR43768">
    <property type="entry name" value="TREHALOSE 6-PHOSPHATE PHOSPHATASE"/>
    <property type="match status" value="1"/>
</dbReference>
<comment type="function">
    <text evidence="4">Removes the phosphate from trehalose 6-phosphate to produce free trehalose.</text>
</comment>
<comment type="similarity">
    <text evidence="2 4">Belongs to the trehalose phosphatase family.</text>
</comment>
<dbReference type="NCBIfam" id="TIGR01484">
    <property type="entry name" value="HAD-SF-IIB"/>
    <property type="match status" value="1"/>
</dbReference>
<dbReference type="GO" id="GO:0004805">
    <property type="term" value="F:trehalose-phosphatase activity"/>
    <property type="evidence" value="ECO:0007669"/>
    <property type="project" value="UniProtKB-EC"/>
</dbReference>
<evidence type="ECO:0000313" key="5">
    <source>
        <dbReference type="EMBL" id="SEN65477.1"/>
    </source>
</evidence>
<reference evidence="5 6" key="1">
    <citation type="submission" date="2016-10" db="EMBL/GenBank/DDBJ databases">
        <authorList>
            <person name="de Groot N.N."/>
        </authorList>
    </citation>
    <scope>NUCLEOTIDE SEQUENCE [LARGE SCALE GENOMIC DNA]</scope>
    <source>
        <strain evidence="5 6">DSM 8512</strain>
    </source>
</reference>
<dbReference type="GO" id="GO:0046872">
    <property type="term" value="F:metal ion binding"/>
    <property type="evidence" value="ECO:0007669"/>
    <property type="project" value="UniProtKB-KW"/>
</dbReference>
<dbReference type="InterPro" id="IPR023214">
    <property type="entry name" value="HAD_sf"/>
</dbReference>
<dbReference type="STRING" id="34002.SAMN04489859_101222"/>
<dbReference type="InterPro" id="IPR003337">
    <property type="entry name" value="Trehalose_PPase"/>
</dbReference>